<comment type="similarity">
    <text evidence="1">Belongs to the intimin/invasin family.</text>
</comment>
<reference evidence="5" key="1">
    <citation type="journal article" date="2022" name="Int. J. Syst. Evol. Microbiol.">
        <title>Anaeromyxobacter oryzae sp. nov., Anaeromyxobacter diazotrophicus sp. nov. and Anaeromyxobacter paludicola sp. nov., isolated from paddy soils.</title>
        <authorList>
            <person name="Itoh H."/>
            <person name="Xu Z."/>
            <person name="Mise K."/>
            <person name="Masuda Y."/>
            <person name="Ushijima N."/>
            <person name="Hayakawa C."/>
            <person name="Shiratori Y."/>
            <person name="Senoo K."/>
        </authorList>
    </citation>
    <scope>NUCLEOTIDE SEQUENCE [LARGE SCALE GENOMIC DNA]</scope>
    <source>
        <strain evidence="5">Red630</strain>
    </source>
</reference>
<evidence type="ECO:0000313" key="4">
    <source>
        <dbReference type="EMBL" id="BDG10420.1"/>
    </source>
</evidence>
<dbReference type="InterPro" id="IPR003344">
    <property type="entry name" value="Big_1_dom"/>
</dbReference>
<evidence type="ECO:0000259" key="3">
    <source>
        <dbReference type="PROSITE" id="PS51127"/>
    </source>
</evidence>
<sequence>MSIRRILAVALALLAGAACSGSKTTSVPSQPLAVTVSAATVMADGTKTVTVHVANAAAGAVALTTTRGTFQEGTRTTAVQGPASDAVLTTCDATLDASCQGTATITATDAALRTASAQVSFLGAEVCNNGVDDNGDGLVDCQDSACDSKACVTAGGVAGTCQALTCVAPVCAPTASSETNCQDGLDNDCNGTIDCLDSACDGQACKAGSPTFRCQSQKCVDMGSGYGLSITPARARIPADGKASTLVTLSVSKSGSAAANATVNLSTTLGTLSAPSVQTDSTGKATVLLTSDENGGIATITGTVAQAPLVSMTATVAMPLLGSITVVPVTAPVLGAKYSGFNEQIPISVLLLDTNQQPYPDGLAVRFEHQQLGGSEISKPFTADTSTCTAATHCLGYLGATASTKTGKADSDGLAAVNLYSGTVAGPVAIKVTATAGGLQRSYVIQNLAVVGAKASGAQVSIDCTPKNLPALMDTNCTQTFYAKQDVTCTAYFADRFGNVLGVPTLATFRSEAGAAGQPVTTTAYDPSKGTDQTSTLGFAKNTVLVGGYGLPLDVEPFTGEPSHALAAPDACGVSTRNPRDGLVTILVAVKGEEGFVDLNGNGIWDQGEPFVDQGEPYLDENDNGVHDANEPYIDVNGNGLYDGPNGKWDADTTIWAETRVLYTGLPDLGVSTWSAATFSVAASPATSKLVSATLLDPNLNILTSGASFAVSSVMQNASATIVNGPITFVDSLGMGFSQLYCSTEAPTTLAGCSATCQTSPCYRVSTVSGFSTGDVIPVLVTGAKAGGETVDLKITVDGIYEFFPLNGTVN</sequence>
<feature type="signal peptide" evidence="2">
    <location>
        <begin position="1"/>
        <end position="20"/>
    </location>
</feature>
<dbReference type="InterPro" id="IPR008964">
    <property type="entry name" value="Invasin/intimin_cell_adhesion"/>
</dbReference>
<name>A0ABN6NDA8_9BACT</name>
<evidence type="ECO:0000256" key="1">
    <source>
        <dbReference type="ARBA" id="ARBA00010116"/>
    </source>
</evidence>
<dbReference type="PROSITE" id="PS51127">
    <property type="entry name" value="BIG1"/>
    <property type="match status" value="1"/>
</dbReference>
<feature type="domain" description="Big-1" evidence="3">
    <location>
        <begin position="227"/>
        <end position="319"/>
    </location>
</feature>
<dbReference type="Gene3D" id="2.60.40.10">
    <property type="entry name" value="Immunoglobulins"/>
    <property type="match status" value="2"/>
</dbReference>
<evidence type="ECO:0000313" key="5">
    <source>
        <dbReference type="Proteomes" id="UP001162734"/>
    </source>
</evidence>
<keyword evidence="2" id="KW-0732">Signal</keyword>
<dbReference type="SUPFAM" id="SSF49373">
    <property type="entry name" value="Invasin/intimin cell-adhesion fragments"/>
    <property type="match status" value="1"/>
</dbReference>
<evidence type="ECO:0000256" key="2">
    <source>
        <dbReference type="SAM" id="SignalP"/>
    </source>
</evidence>
<dbReference type="InterPro" id="IPR013783">
    <property type="entry name" value="Ig-like_fold"/>
</dbReference>
<gene>
    <name evidence="4" type="ORF">AMPC_35330</name>
</gene>
<feature type="chain" id="PRO_5045673612" description="Big-1 domain-containing protein" evidence="2">
    <location>
        <begin position="21"/>
        <end position="811"/>
    </location>
</feature>
<protein>
    <recommendedName>
        <fullName evidence="3">Big-1 domain-containing protein</fullName>
    </recommendedName>
</protein>
<dbReference type="EMBL" id="AP025592">
    <property type="protein sequence ID" value="BDG10420.1"/>
    <property type="molecule type" value="Genomic_DNA"/>
</dbReference>
<keyword evidence="5" id="KW-1185">Reference proteome</keyword>
<accession>A0ABN6NDA8</accession>
<dbReference type="PROSITE" id="PS51257">
    <property type="entry name" value="PROKAR_LIPOPROTEIN"/>
    <property type="match status" value="1"/>
</dbReference>
<organism evidence="4 5">
    <name type="scientific">Anaeromyxobacter paludicola</name>
    <dbReference type="NCBI Taxonomy" id="2918171"/>
    <lineage>
        <taxon>Bacteria</taxon>
        <taxon>Pseudomonadati</taxon>
        <taxon>Myxococcota</taxon>
        <taxon>Myxococcia</taxon>
        <taxon>Myxococcales</taxon>
        <taxon>Cystobacterineae</taxon>
        <taxon>Anaeromyxobacteraceae</taxon>
        <taxon>Anaeromyxobacter</taxon>
    </lineage>
</organism>
<dbReference type="Proteomes" id="UP001162734">
    <property type="component" value="Chromosome"/>
</dbReference>
<dbReference type="RefSeq" id="WP_248342904.1">
    <property type="nucleotide sequence ID" value="NZ_AP025592.1"/>
</dbReference>
<proteinExistence type="inferred from homology"/>
<dbReference type="Pfam" id="PF02369">
    <property type="entry name" value="Big_1"/>
    <property type="match status" value="1"/>
</dbReference>